<dbReference type="Gene3D" id="3.40.50.1820">
    <property type="entry name" value="alpha/beta hydrolase"/>
    <property type="match status" value="1"/>
</dbReference>
<dbReference type="Pfam" id="PF02129">
    <property type="entry name" value="Peptidase_S15"/>
    <property type="match status" value="1"/>
</dbReference>
<dbReference type="InterPro" id="IPR008979">
    <property type="entry name" value="Galactose-bd-like_sf"/>
</dbReference>
<dbReference type="PANTHER" id="PTHR43056">
    <property type="entry name" value="PEPTIDASE S9 PROLYL OLIGOPEPTIDASE"/>
    <property type="match status" value="1"/>
</dbReference>
<accession>A0A498CN20</accession>
<sequence length="701" mass="79266">MTERSYTYYNLGVAIAGFLTRGGEILCRTRDLETMEWGPYAPFAPQRESFQYPDRIAAWEFLSAAARGERPFDPADYAEVDSPYTAGSGARLWARRLGVHPVDYVLCEGRAVAAIGVLQKRIDVLVEDGFEGVTPLRDHRDPLLSQPVWGKRCLGTFDVPMRDGVALSTAVYLPQNGPAPQTRFPVVLIRTCYGKPREIIMHPFIHYGYALVIQDTRGREESGGEWSPIVNEMDDGKDTLDWIAAQDWCDGSIGMIGASYLAIVQWNAAASGHPNLKAMISQVTGGTPTYEFPHRNGILCSGTLAWLFSMSGRRMEQAQMDRDDWADVVKLLPIREIPQRALGKEIPCWQEWMDHESMDDYWERSNWERFADRINVPTLYVSGWFDDVGTGTSQAWRMNRRMGRPDQRMILGAWRHQFNVSRDIHGIDYGVRAVRYDLFYQYIRWFDRFLKGVENGARQDPRVEYYVIGSNRWAQSCDWPPKESALVPYYLSGGGSANTRLGDGVLRDAPPAAEEPADHYLFDPNDPAPHLIDMSENECMVPENYREMELRPDVLVYTSAPLEKDLTVAGELSFVLYAATDRSDTDWVARLTEVDGEGNSLRLSDGVLRARYRESLKEPKLLTPGEVVRYEIPMSWVANTFRAGHRIRVEVTSGAENSIFPNHNTGKPIADDTEMLVASQTVFHDAARCSHILLPVIPGEN</sequence>
<evidence type="ECO:0000259" key="2">
    <source>
        <dbReference type="SMART" id="SM00939"/>
    </source>
</evidence>
<keyword evidence="1 3" id="KW-0378">Hydrolase</keyword>
<name>A0A498CN20_9FIRM</name>
<feature type="domain" description="Xaa-Pro dipeptidyl-peptidase C-terminal" evidence="2">
    <location>
        <begin position="443"/>
        <end position="693"/>
    </location>
</feature>
<dbReference type="PANTHER" id="PTHR43056:SF10">
    <property type="entry name" value="COCE_NOND FAMILY, PUTATIVE (AFU_ORTHOLOGUE AFUA_7G00600)-RELATED"/>
    <property type="match status" value="1"/>
</dbReference>
<reference evidence="3 4" key="1">
    <citation type="submission" date="2018-10" db="EMBL/GenBank/DDBJ databases">
        <title>Anaerotruncus faecis sp. nov., isolated from human feces.</title>
        <authorList>
            <person name="Wang Y.-J."/>
        </authorList>
    </citation>
    <scope>NUCLEOTIDE SEQUENCE [LARGE SCALE GENOMIC DNA]</scope>
    <source>
        <strain evidence="3 4">22A2-44</strain>
    </source>
</reference>
<evidence type="ECO:0000313" key="4">
    <source>
        <dbReference type="Proteomes" id="UP000276301"/>
    </source>
</evidence>
<dbReference type="Proteomes" id="UP000276301">
    <property type="component" value="Unassembled WGS sequence"/>
</dbReference>
<dbReference type="InterPro" id="IPR050585">
    <property type="entry name" value="Xaa-Pro_dipeptidyl-ppase/CocE"/>
</dbReference>
<comment type="caution">
    <text evidence="3">The sequence shown here is derived from an EMBL/GenBank/DDBJ whole genome shotgun (WGS) entry which is preliminary data.</text>
</comment>
<evidence type="ECO:0000256" key="1">
    <source>
        <dbReference type="ARBA" id="ARBA00022801"/>
    </source>
</evidence>
<dbReference type="SMART" id="SM00939">
    <property type="entry name" value="PepX_C"/>
    <property type="match status" value="1"/>
</dbReference>
<dbReference type="InterPro" id="IPR029058">
    <property type="entry name" value="AB_hydrolase_fold"/>
</dbReference>
<dbReference type="GO" id="GO:0008239">
    <property type="term" value="F:dipeptidyl-peptidase activity"/>
    <property type="evidence" value="ECO:0007669"/>
    <property type="project" value="InterPro"/>
</dbReference>
<dbReference type="Gene3D" id="2.60.120.260">
    <property type="entry name" value="Galactose-binding domain-like"/>
    <property type="match status" value="1"/>
</dbReference>
<dbReference type="NCBIfam" id="TIGR00976">
    <property type="entry name" value="CocE_NonD"/>
    <property type="match status" value="1"/>
</dbReference>
<dbReference type="SUPFAM" id="SSF53474">
    <property type="entry name" value="alpha/beta-Hydrolases"/>
    <property type="match status" value="1"/>
</dbReference>
<organism evidence="3 4">
    <name type="scientific">Anaerotruncus massiliensis</name>
    <name type="common">ex Liu et al. 2021</name>
    <dbReference type="NCBI Taxonomy" id="2321404"/>
    <lineage>
        <taxon>Bacteria</taxon>
        <taxon>Bacillati</taxon>
        <taxon>Bacillota</taxon>
        <taxon>Clostridia</taxon>
        <taxon>Eubacteriales</taxon>
        <taxon>Oscillospiraceae</taxon>
        <taxon>Anaerotruncus</taxon>
    </lineage>
</organism>
<dbReference type="RefSeq" id="WP_121586687.1">
    <property type="nucleotide sequence ID" value="NZ_RCHT01000008.1"/>
</dbReference>
<dbReference type="InterPro" id="IPR013736">
    <property type="entry name" value="Xaa-Pro_dipept_C"/>
</dbReference>
<evidence type="ECO:0000313" key="3">
    <source>
        <dbReference type="EMBL" id="RLL11580.1"/>
    </source>
</evidence>
<gene>
    <name evidence="3" type="ORF">D4A47_06670</name>
</gene>
<protein>
    <submittedName>
        <fullName evidence="3">CocE/NonD family hydrolase</fullName>
    </submittedName>
</protein>
<dbReference type="AlphaFoldDB" id="A0A498CN20"/>
<dbReference type="SUPFAM" id="SSF49785">
    <property type="entry name" value="Galactose-binding domain-like"/>
    <property type="match status" value="1"/>
</dbReference>
<dbReference type="InterPro" id="IPR000383">
    <property type="entry name" value="Xaa-Pro-like_dom"/>
</dbReference>
<dbReference type="Pfam" id="PF08530">
    <property type="entry name" value="PepX_C"/>
    <property type="match status" value="1"/>
</dbReference>
<dbReference type="InterPro" id="IPR005674">
    <property type="entry name" value="CocE/Ser_esterase"/>
</dbReference>
<dbReference type="Gene3D" id="1.10.3020.10">
    <property type="entry name" value="alpha-amino acid ester hydrolase ( Helical cap domain)"/>
    <property type="match status" value="1"/>
</dbReference>
<proteinExistence type="predicted"/>
<dbReference type="EMBL" id="RCHT01000008">
    <property type="protein sequence ID" value="RLL11580.1"/>
    <property type="molecule type" value="Genomic_DNA"/>
</dbReference>
<keyword evidence="4" id="KW-1185">Reference proteome</keyword>